<proteinExistence type="predicted"/>
<organism evidence="1 2">
    <name type="scientific">Linum trigynum</name>
    <dbReference type="NCBI Taxonomy" id="586398"/>
    <lineage>
        <taxon>Eukaryota</taxon>
        <taxon>Viridiplantae</taxon>
        <taxon>Streptophyta</taxon>
        <taxon>Embryophyta</taxon>
        <taxon>Tracheophyta</taxon>
        <taxon>Spermatophyta</taxon>
        <taxon>Magnoliopsida</taxon>
        <taxon>eudicotyledons</taxon>
        <taxon>Gunneridae</taxon>
        <taxon>Pentapetalae</taxon>
        <taxon>rosids</taxon>
        <taxon>fabids</taxon>
        <taxon>Malpighiales</taxon>
        <taxon>Linaceae</taxon>
        <taxon>Linum</taxon>
    </lineage>
</organism>
<gene>
    <name evidence="1" type="ORF">LTRI10_LOCUS37136</name>
</gene>
<name>A0AAV2FFM6_9ROSI</name>
<dbReference type="AlphaFoldDB" id="A0AAV2FFM6"/>
<keyword evidence="2" id="KW-1185">Reference proteome</keyword>
<evidence type="ECO:0000313" key="1">
    <source>
        <dbReference type="EMBL" id="CAL1396789.1"/>
    </source>
</evidence>
<accession>A0AAV2FFM6</accession>
<sequence>MNRANEVDGDSFAEKLVNSIEERSLDVMQVKQVLLHQHNRPHDLIAAVVGAAAATGAAILGYGDISGLHTATFHDFLQHFFTLLGLEGRKENRGKEGRKIRRVGVEVGSAGKEWSGDIGHVFL</sequence>
<dbReference type="Proteomes" id="UP001497516">
    <property type="component" value="Chromosome 6"/>
</dbReference>
<protein>
    <submittedName>
        <fullName evidence="1">Uncharacterized protein</fullName>
    </submittedName>
</protein>
<reference evidence="1 2" key="1">
    <citation type="submission" date="2024-04" db="EMBL/GenBank/DDBJ databases">
        <authorList>
            <person name="Fracassetti M."/>
        </authorList>
    </citation>
    <scope>NUCLEOTIDE SEQUENCE [LARGE SCALE GENOMIC DNA]</scope>
</reference>
<dbReference type="EMBL" id="OZ034819">
    <property type="protein sequence ID" value="CAL1396789.1"/>
    <property type="molecule type" value="Genomic_DNA"/>
</dbReference>
<evidence type="ECO:0000313" key="2">
    <source>
        <dbReference type="Proteomes" id="UP001497516"/>
    </source>
</evidence>